<protein>
    <recommendedName>
        <fullName evidence="1">MYB-CC type transcription factor LHEQLE-containing domain-containing protein</fullName>
    </recommendedName>
</protein>
<dbReference type="InterPro" id="IPR025756">
    <property type="entry name" value="Myb_CC_LHEQLE"/>
</dbReference>
<dbReference type="GO" id="GO:0003700">
    <property type="term" value="F:DNA-binding transcription factor activity"/>
    <property type="evidence" value="ECO:0007669"/>
    <property type="project" value="InterPro"/>
</dbReference>
<dbReference type="PANTHER" id="PTHR31499:SF80">
    <property type="entry name" value="HTH MYB-TYPE DOMAIN-CONTAINING PROTEIN"/>
    <property type="match status" value="1"/>
</dbReference>
<organism evidence="2 3">
    <name type="scientific">Nyssa sinensis</name>
    <dbReference type="NCBI Taxonomy" id="561372"/>
    <lineage>
        <taxon>Eukaryota</taxon>
        <taxon>Viridiplantae</taxon>
        <taxon>Streptophyta</taxon>
        <taxon>Embryophyta</taxon>
        <taxon>Tracheophyta</taxon>
        <taxon>Spermatophyta</taxon>
        <taxon>Magnoliopsida</taxon>
        <taxon>eudicotyledons</taxon>
        <taxon>Gunneridae</taxon>
        <taxon>Pentapetalae</taxon>
        <taxon>asterids</taxon>
        <taxon>Cornales</taxon>
        <taxon>Nyssaceae</taxon>
        <taxon>Nyssa</taxon>
    </lineage>
</organism>
<dbReference type="Proteomes" id="UP000325577">
    <property type="component" value="Linkage Group LG7"/>
</dbReference>
<gene>
    <name evidence="2" type="ORF">F0562_015862</name>
</gene>
<dbReference type="OrthoDB" id="1660006at2759"/>
<feature type="domain" description="MYB-CC type transcription factor LHEQLE-containing" evidence="1">
    <location>
        <begin position="129"/>
        <end position="175"/>
    </location>
</feature>
<accession>A0A5J4ZI68</accession>
<dbReference type="PANTHER" id="PTHR31499">
    <property type="entry name" value="MYB FAMILY TRANSCRIPTION FACTOR PHL11"/>
    <property type="match status" value="1"/>
</dbReference>
<dbReference type="AlphaFoldDB" id="A0A5J4ZI68"/>
<proteinExistence type="predicted"/>
<sequence>MQIKEALQLQLDAQRRLHEQLEIQRNLQLRIEEQGRQLKMMFDQQQKRNKSFFEMQNANITSPDGPSTSLEDVEILIADGSENTHFPSKIKIRIFVTTMAESADARTERRTSTNDVAQIDTETLCSSGMQIKEALQLQLDIQSRLHKQLEIQRNLQLRIEEQEGQLKMMFDQQQKRNKSFFEMQNASITSPDEPSTVLKM</sequence>
<name>A0A5J4ZI68_9ASTE</name>
<dbReference type="Pfam" id="PF14379">
    <property type="entry name" value="Myb_CC_LHEQLE"/>
    <property type="match status" value="2"/>
</dbReference>
<evidence type="ECO:0000259" key="1">
    <source>
        <dbReference type="Pfam" id="PF14379"/>
    </source>
</evidence>
<evidence type="ECO:0000313" key="2">
    <source>
        <dbReference type="EMBL" id="KAA8518255.1"/>
    </source>
</evidence>
<dbReference type="EMBL" id="CM018050">
    <property type="protein sequence ID" value="KAA8518255.1"/>
    <property type="molecule type" value="Genomic_DNA"/>
</dbReference>
<dbReference type="InterPro" id="IPR046955">
    <property type="entry name" value="PHR1-like"/>
</dbReference>
<reference evidence="2 3" key="1">
    <citation type="submission" date="2019-09" db="EMBL/GenBank/DDBJ databases">
        <title>A chromosome-level genome assembly of the Chinese tupelo Nyssa sinensis.</title>
        <authorList>
            <person name="Yang X."/>
            <person name="Kang M."/>
            <person name="Yang Y."/>
            <person name="Xiong H."/>
            <person name="Wang M."/>
            <person name="Zhang Z."/>
            <person name="Wang Z."/>
            <person name="Wu H."/>
            <person name="Ma T."/>
            <person name="Liu J."/>
            <person name="Xi Z."/>
        </authorList>
    </citation>
    <scope>NUCLEOTIDE SEQUENCE [LARGE SCALE GENOMIC DNA]</scope>
    <source>
        <strain evidence="2">J267</strain>
        <tissue evidence="2">Leaf</tissue>
    </source>
</reference>
<feature type="domain" description="MYB-CC type transcription factor LHEQLE-containing" evidence="1">
    <location>
        <begin position="1"/>
        <end position="47"/>
    </location>
</feature>
<evidence type="ECO:0000313" key="3">
    <source>
        <dbReference type="Proteomes" id="UP000325577"/>
    </source>
</evidence>
<keyword evidence="3" id="KW-1185">Reference proteome</keyword>